<feature type="transmembrane region" description="Helical" evidence="1">
    <location>
        <begin position="160"/>
        <end position="180"/>
    </location>
</feature>
<dbReference type="EMBL" id="UINC01014566">
    <property type="protein sequence ID" value="SVA62040.1"/>
    <property type="molecule type" value="Genomic_DNA"/>
</dbReference>
<dbReference type="InterPro" id="IPR046712">
    <property type="entry name" value="DUF6785"/>
</dbReference>
<feature type="domain" description="DUF6785" evidence="2">
    <location>
        <begin position="11"/>
        <end position="338"/>
    </location>
</feature>
<accession>A0A381XBR3</accession>
<keyword evidence="1" id="KW-0472">Membrane</keyword>
<evidence type="ECO:0000313" key="3">
    <source>
        <dbReference type="EMBL" id="SVA62040.1"/>
    </source>
</evidence>
<feature type="transmembrane region" description="Helical" evidence="1">
    <location>
        <begin position="49"/>
        <end position="67"/>
    </location>
</feature>
<proteinExistence type="predicted"/>
<evidence type="ECO:0000256" key="1">
    <source>
        <dbReference type="SAM" id="Phobius"/>
    </source>
</evidence>
<evidence type="ECO:0000259" key="2">
    <source>
        <dbReference type="Pfam" id="PF20581"/>
    </source>
</evidence>
<name>A0A381XBR3_9ZZZZ</name>
<feature type="transmembrane region" description="Helical" evidence="1">
    <location>
        <begin position="12"/>
        <end position="29"/>
    </location>
</feature>
<feature type="transmembrane region" description="Helical" evidence="1">
    <location>
        <begin position="271"/>
        <end position="290"/>
    </location>
</feature>
<organism evidence="3">
    <name type="scientific">marine metagenome</name>
    <dbReference type="NCBI Taxonomy" id="408172"/>
    <lineage>
        <taxon>unclassified sequences</taxon>
        <taxon>metagenomes</taxon>
        <taxon>ecological metagenomes</taxon>
    </lineage>
</organism>
<dbReference type="Pfam" id="PF20581">
    <property type="entry name" value="DUF6785"/>
    <property type="match status" value="1"/>
</dbReference>
<sequence length="338" mass="37487">MIAQSTHTGIRVRAVVVGVLLSGVIAVGLPFGEFVLNGTQMGLNSSTPAAFFLLFLLVALVQPILGATQPGWSFTPAELLSMSVMMMITTAIAGRGFVSIAIPIISGVHYFATSENDWADFLVPHVPTWMTPQSPSAIKGFYEGLSEGEPIPWGPWIEPLAWWFVFMIAFYTVVVCLMVVMRRQWMDHERLLYPLTQLPLSMVQDGGSPTRPFLRQPGMWVGAAVPCILHGINGLSHYYEFIGKLEPSHWFTLIPNLVTLHLRFDCMWTGLAYLVNTSVTFSLWFFFLLAKLEEAVFVRIGVFNTEGLDIFSHTSHTGILSHQVMGGMVVMGVLGMWT</sequence>
<keyword evidence="1" id="KW-0812">Transmembrane</keyword>
<protein>
    <recommendedName>
        <fullName evidence="2">DUF6785 domain-containing protein</fullName>
    </recommendedName>
</protein>
<gene>
    <name evidence="3" type="ORF">METZ01_LOCUS114894</name>
</gene>
<feature type="non-terminal residue" evidence="3">
    <location>
        <position position="338"/>
    </location>
</feature>
<feature type="transmembrane region" description="Helical" evidence="1">
    <location>
        <begin position="79"/>
        <end position="112"/>
    </location>
</feature>
<reference evidence="3" key="1">
    <citation type="submission" date="2018-05" db="EMBL/GenBank/DDBJ databases">
        <authorList>
            <person name="Lanie J.A."/>
            <person name="Ng W.-L."/>
            <person name="Kazmierczak K.M."/>
            <person name="Andrzejewski T.M."/>
            <person name="Davidsen T.M."/>
            <person name="Wayne K.J."/>
            <person name="Tettelin H."/>
            <person name="Glass J.I."/>
            <person name="Rusch D."/>
            <person name="Podicherti R."/>
            <person name="Tsui H.-C.T."/>
            <person name="Winkler M.E."/>
        </authorList>
    </citation>
    <scope>NUCLEOTIDE SEQUENCE</scope>
</reference>
<dbReference type="AlphaFoldDB" id="A0A381XBR3"/>
<keyword evidence="1" id="KW-1133">Transmembrane helix</keyword>